<dbReference type="STRING" id="43775.SAMN04489760_11941"/>
<proteinExistence type="predicted"/>
<organism evidence="2 3">
    <name type="scientific">Syntrophus gentianae</name>
    <dbReference type="NCBI Taxonomy" id="43775"/>
    <lineage>
        <taxon>Bacteria</taxon>
        <taxon>Pseudomonadati</taxon>
        <taxon>Thermodesulfobacteriota</taxon>
        <taxon>Syntrophia</taxon>
        <taxon>Syntrophales</taxon>
        <taxon>Syntrophaceae</taxon>
        <taxon>Syntrophus</taxon>
    </lineage>
</organism>
<dbReference type="Proteomes" id="UP000198744">
    <property type="component" value="Unassembled WGS sequence"/>
</dbReference>
<evidence type="ECO:0000259" key="1">
    <source>
        <dbReference type="PROSITE" id="PS51379"/>
    </source>
</evidence>
<evidence type="ECO:0000313" key="2">
    <source>
        <dbReference type="EMBL" id="SEM51593.1"/>
    </source>
</evidence>
<dbReference type="Gene3D" id="3.30.70.20">
    <property type="match status" value="2"/>
</dbReference>
<dbReference type="EMBL" id="FOBS01000019">
    <property type="protein sequence ID" value="SEM51593.1"/>
    <property type="molecule type" value="Genomic_DNA"/>
</dbReference>
<name>A0A1H7Z004_9BACT</name>
<dbReference type="InterPro" id="IPR017896">
    <property type="entry name" value="4Fe4S_Fe-S-bd"/>
</dbReference>
<protein>
    <submittedName>
        <fullName evidence="2">Fe-S-cluster-containing dehydrogenase component</fullName>
    </submittedName>
</protein>
<gene>
    <name evidence="2" type="ORF">SAMN04489760_11941</name>
</gene>
<dbReference type="AlphaFoldDB" id="A0A1H7Z004"/>
<dbReference type="PROSITE" id="PS51379">
    <property type="entry name" value="4FE4S_FER_2"/>
    <property type="match status" value="1"/>
</dbReference>
<reference evidence="2 3" key="1">
    <citation type="submission" date="2016-10" db="EMBL/GenBank/DDBJ databases">
        <authorList>
            <person name="de Groot N.N."/>
        </authorList>
    </citation>
    <scope>NUCLEOTIDE SEQUENCE [LARGE SCALE GENOMIC DNA]</scope>
    <source>
        <strain evidence="2 3">DSM 8423</strain>
    </source>
</reference>
<dbReference type="RefSeq" id="WP_093884010.1">
    <property type="nucleotide sequence ID" value="NZ_FOBS01000019.1"/>
</dbReference>
<feature type="domain" description="4Fe-4S ferredoxin-type" evidence="1">
    <location>
        <begin position="9"/>
        <end position="38"/>
    </location>
</feature>
<sequence>MAKVKKIVKKITVDADLCNGCRSCEVMCSAAHSTPLWSTYNPARARVQVIRIPLKDIYMPVFAGEYTPAECAGRVSYNIDDKEYEECAFCRAVCPSRGRFVEPDSGLPLGCDFCESVENQNEPVCVDWCIRDVLKYEEREEEVEEQLKINEVETGLSAMADKFGWDKILRTAVRLTQKA</sequence>
<evidence type="ECO:0000313" key="3">
    <source>
        <dbReference type="Proteomes" id="UP000198744"/>
    </source>
</evidence>
<dbReference type="SUPFAM" id="SSF54862">
    <property type="entry name" value="4Fe-4S ferredoxins"/>
    <property type="match status" value="1"/>
</dbReference>
<dbReference type="OrthoDB" id="5511025at2"/>
<keyword evidence="3" id="KW-1185">Reference proteome</keyword>
<accession>A0A1H7Z004</accession>